<proteinExistence type="inferred from homology"/>
<comment type="catalytic activity">
    <reaction evidence="1">
        <text>Hydrolysis of terminal non-reducing N-acetyl-D-hexosamine residues in N-acetyl-beta-D-hexosaminides.</text>
        <dbReference type="EC" id="3.2.1.52"/>
    </reaction>
</comment>
<dbReference type="AlphaFoldDB" id="A0A1H4IP57"/>
<evidence type="ECO:0000256" key="5">
    <source>
        <dbReference type="ARBA" id="ARBA00023295"/>
    </source>
</evidence>
<dbReference type="PANTHER" id="PTHR30480:SF13">
    <property type="entry name" value="BETA-HEXOSAMINIDASE"/>
    <property type="match status" value="1"/>
</dbReference>
<dbReference type="Proteomes" id="UP000199183">
    <property type="component" value="Unassembled WGS sequence"/>
</dbReference>
<dbReference type="InterPro" id="IPR050226">
    <property type="entry name" value="NagZ_Beta-hexosaminidase"/>
</dbReference>
<feature type="domain" description="Glycoside hydrolase family 3 N-terminal" evidence="6">
    <location>
        <begin position="27"/>
        <end position="347"/>
    </location>
</feature>
<dbReference type="InterPro" id="IPR036881">
    <property type="entry name" value="Glyco_hydro_3_C_sf"/>
</dbReference>
<evidence type="ECO:0000313" key="7">
    <source>
        <dbReference type="EMBL" id="SEB35849.1"/>
    </source>
</evidence>
<evidence type="ECO:0000256" key="2">
    <source>
        <dbReference type="ARBA" id="ARBA00005336"/>
    </source>
</evidence>
<evidence type="ECO:0000256" key="3">
    <source>
        <dbReference type="ARBA" id="ARBA00012663"/>
    </source>
</evidence>
<dbReference type="Gene3D" id="3.40.50.1700">
    <property type="entry name" value="Glycoside hydrolase family 3 C-terminal domain"/>
    <property type="match status" value="1"/>
</dbReference>
<reference evidence="7 8" key="1">
    <citation type="submission" date="2016-10" db="EMBL/GenBank/DDBJ databases">
        <authorList>
            <person name="de Groot N.N."/>
        </authorList>
    </citation>
    <scope>NUCLEOTIDE SEQUENCE [LARGE SCALE GENOMIC DNA]</scope>
    <source>
        <strain evidence="7 8">DSM 21799</strain>
    </source>
</reference>
<sequence length="579" mass="63537">MVDLSRAPFSLDDAAIAWVNDTIASMTLDEKLGQLFINLNVSFDEAYLDRIVSGYHVGGIRFMGAPSPAVQEHIRYAQSKAKIPLLVASNPEMGGAGSIDDGTLVTTHLGAGSSPDPDDAYRLGYVGGRETEALGCNWAFAPIVDIHRNWRNTVIGTRSFGNTADIVIERAKRYFDGLSESHTAAAMKHFPGDGVDERDQHVVTTYNTLGYDEWNETYGTVYRALIEHGVQSIMIGHIGAPELSKHFRPEMTDAEILPATLAPELVQDLLRGELGFNGLILTDASMMVGMTQAMKRSDAVPAAIAAGCDMFLFFRNPDEDLRYVREGYENGVITPERLEEALQRILGLKASLGLHVMEPESLVPGREALEVIGSDEHRAIAASVSDNAVALIKDTEGNLPLRPETHKRIRLYGITGQSDFTGTDPSGYLDIAREELERAGFEVHVFKNALQRQAEGEENVYFHTVMGDEANEAYPEKYDAAIIFANVAGFAQEATVRIRWSTPMAAEIPWYVTEVPTVFVSLFQPNHLVDVPMVKTLVHAHAPSREAIHAAVEKITGASAFTGTFNENVWCGDIWGTRL</sequence>
<name>A0A1H4IP57_9MICO</name>
<keyword evidence="7" id="KW-0808">Transferase</keyword>
<accession>A0A1H4IP57</accession>
<keyword evidence="5" id="KW-0326">Glycosidase</keyword>
<dbReference type="STRING" id="640635.SAMN04489806_0108"/>
<organism evidence="7 8">
    <name type="scientific">Paramicrobacterium humi</name>
    <dbReference type="NCBI Taxonomy" id="640635"/>
    <lineage>
        <taxon>Bacteria</taxon>
        <taxon>Bacillati</taxon>
        <taxon>Actinomycetota</taxon>
        <taxon>Actinomycetes</taxon>
        <taxon>Micrococcales</taxon>
        <taxon>Microbacteriaceae</taxon>
        <taxon>Paramicrobacterium</taxon>
    </lineage>
</organism>
<dbReference type="SUPFAM" id="SSF51445">
    <property type="entry name" value="(Trans)glycosidases"/>
    <property type="match status" value="1"/>
</dbReference>
<gene>
    <name evidence="7" type="ORF">SAMN04489806_0108</name>
</gene>
<keyword evidence="8" id="KW-1185">Reference proteome</keyword>
<evidence type="ECO:0000259" key="6">
    <source>
        <dbReference type="Pfam" id="PF00933"/>
    </source>
</evidence>
<dbReference type="PANTHER" id="PTHR30480">
    <property type="entry name" value="BETA-HEXOSAMINIDASE-RELATED"/>
    <property type="match status" value="1"/>
</dbReference>
<dbReference type="GO" id="GO:0016301">
    <property type="term" value="F:kinase activity"/>
    <property type="evidence" value="ECO:0007669"/>
    <property type="project" value="UniProtKB-KW"/>
</dbReference>
<dbReference type="InterPro" id="IPR017853">
    <property type="entry name" value="GH"/>
</dbReference>
<keyword evidence="4" id="KW-0378">Hydrolase</keyword>
<dbReference type="OrthoDB" id="9805821at2"/>
<dbReference type="GO" id="GO:0005975">
    <property type="term" value="P:carbohydrate metabolic process"/>
    <property type="evidence" value="ECO:0007669"/>
    <property type="project" value="InterPro"/>
</dbReference>
<dbReference type="Pfam" id="PF00933">
    <property type="entry name" value="Glyco_hydro_3"/>
    <property type="match status" value="1"/>
</dbReference>
<protein>
    <recommendedName>
        <fullName evidence="3">beta-N-acetylhexosaminidase</fullName>
        <ecNumber evidence="3">3.2.1.52</ecNumber>
    </recommendedName>
</protein>
<evidence type="ECO:0000313" key="8">
    <source>
        <dbReference type="Proteomes" id="UP000199183"/>
    </source>
</evidence>
<dbReference type="InterPro" id="IPR036962">
    <property type="entry name" value="Glyco_hydro_3_N_sf"/>
</dbReference>
<dbReference type="RefSeq" id="WP_091178801.1">
    <property type="nucleotide sequence ID" value="NZ_FNRY01000001.1"/>
</dbReference>
<dbReference type="GO" id="GO:0009254">
    <property type="term" value="P:peptidoglycan turnover"/>
    <property type="evidence" value="ECO:0007669"/>
    <property type="project" value="TreeGrafter"/>
</dbReference>
<dbReference type="GO" id="GO:0004563">
    <property type="term" value="F:beta-N-acetylhexosaminidase activity"/>
    <property type="evidence" value="ECO:0007669"/>
    <property type="project" value="UniProtKB-EC"/>
</dbReference>
<evidence type="ECO:0000256" key="4">
    <source>
        <dbReference type="ARBA" id="ARBA00022801"/>
    </source>
</evidence>
<keyword evidence="7" id="KW-0418">Kinase</keyword>
<dbReference type="EMBL" id="FNRY01000001">
    <property type="protein sequence ID" value="SEB35849.1"/>
    <property type="molecule type" value="Genomic_DNA"/>
</dbReference>
<evidence type="ECO:0000256" key="1">
    <source>
        <dbReference type="ARBA" id="ARBA00001231"/>
    </source>
</evidence>
<dbReference type="Gene3D" id="3.20.20.300">
    <property type="entry name" value="Glycoside hydrolase, family 3, N-terminal domain"/>
    <property type="match status" value="1"/>
</dbReference>
<dbReference type="InterPro" id="IPR001764">
    <property type="entry name" value="Glyco_hydro_3_N"/>
</dbReference>
<comment type="similarity">
    <text evidence="2">Belongs to the glycosyl hydrolase 3 family.</text>
</comment>
<dbReference type="EC" id="3.2.1.52" evidence="3"/>